<dbReference type="InParanoid" id="A0A1Y2LPP3"/>
<gene>
    <name evidence="1" type="ORF">B5807_08070</name>
</gene>
<name>A0A1Y2LPP3_EPING</name>
<organism evidence="1 2">
    <name type="scientific">Epicoccum nigrum</name>
    <name type="common">Soil fungus</name>
    <name type="synonym">Epicoccum purpurascens</name>
    <dbReference type="NCBI Taxonomy" id="105696"/>
    <lineage>
        <taxon>Eukaryota</taxon>
        <taxon>Fungi</taxon>
        <taxon>Dikarya</taxon>
        <taxon>Ascomycota</taxon>
        <taxon>Pezizomycotina</taxon>
        <taxon>Dothideomycetes</taxon>
        <taxon>Pleosporomycetidae</taxon>
        <taxon>Pleosporales</taxon>
        <taxon>Pleosporineae</taxon>
        <taxon>Didymellaceae</taxon>
        <taxon>Epicoccum</taxon>
    </lineage>
</organism>
<protein>
    <submittedName>
        <fullName evidence="1">Uncharacterized protein</fullName>
    </submittedName>
</protein>
<keyword evidence="2" id="KW-1185">Reference proteome</keyword>
<accession>A0A1Y2LPP3</accession>
<evidence type="ECO:0000313" key="1">
    <source>
        <dbReference type="EMBL" id="OSS45934.1"/>
    </source>
</evidence>
<reference evidence="1 2" key="1">
    <citation type="journal article" date="2017" name="Genome Announc.">
        <title>Genome sequence of the saprophytic ascomycete Epicoccum nigrum ICMP 19927 strain isolated from New Zealand.</title>
        <authorList>
            <person name="Fokin M."/>
            <person name="Fleetwood D."/>
            <person name="Weir B.S."/>
            <person name="Villas-Boas S.G."/>
        </authorList>
    </citation>
    <scope>NUCLEOTIDE SEQUENCE [LARGE SCALE GENOMIC DNA]</scope>
    <source>
        <strain evidence="1 2">ICMP 19927</strain>
    </source>
</reference>
<sequence length="230" mass="25398">MLSMLSSVKVLVGKDDERDYRGAGVKRTMVTAVECICGDGTALLPLIIWPALTHRSNWTTYPTPEWQAETAQMTDTPVTPITPVDTGAVTLLYNMIKQDAEGLDEPRKRRIHRRVQKLASAARVAFAERPLLQDHNRFLSKINGEVKARRSQRSLVLGIAKVMTAEDLEERRAKRAAEEKAVAGKAKRGCKRKDALNNGGKESIIDATPPAASLGPWRAPVARMIAGDRY</sequence>
<dbReference type="STRING" id="105696.A0A1Y2LPP3"/>
<dbReference type="AlphaFoldDB" id="A0A1Y2LPP3"/>
<proteinExistence type="predicted"/>
<evidence type="ECO:0000313" key="2">
    <source>
        <dbReference type="Proteomes" id="UP000193240"/>
    </source>
</evidence>
<dbReference type="EMBL" id="KZ107852">
    <property type="protein sequence ID" value="OSS45934.1"/>
    <property type="molecule type" value="Genomic_DNA"/>
</dbReference>
<dbReference type="Proteomes" id="UP000193240">
    <property type="component" value="Unassembled WGS sequence"/>
</dbReference>